<dbReference type="RefSeq" id="WP_120191872.1">
    <property type="nucleotide sequence ID" value="NZ_RAPK01000006.1"/>
</dbReference>
<dbReference type="PANTHER" id="PTHR43429">
    <property type="entry name" value="PYRIDINE NUCLEOTIDE-DISULFIDE OXIDOREDUCTASE DOMAIN-CONTAINING"/>
    <property type="match status" value="1"/>
</dbReference>
<comment type="cofactor">
    <cofactor evidence="1">
        <name>FAD</name>
        <dbReference type="ChEBI" id="CHEBI:57692"/>
    </cofactor>
</comment>
<dbReference type="OrthoDB" id="9792592at2"/>
<evidence type="ECO:0000313" key="9">
    <source>
        <dbReference type="EMBL" id="RKD76473.1"/>
    </source>
</evidence>
<keyword evidence="4" id="KW-0274">FAD</keyword>
<dbReference type="InterPro" id="IPR004099">
    <property type="entry name" value="Pyr_nucl-diS_OxRdtase_dimer"/>
</dbReference>
<dbReference type="Pfam" id="PF02852">
    <property type="entry name" value="Pyr_redox_dim"/>
    <property type="match status" value="1"/>
</dbReference>
<keyword evidence="3" id="KW-0285">Flavoprotein</keyword>
<sequence>MKIAVIGCTHAGTAAITNMAEMYPEADIHVFEKNNNISFLSCGIALYVGGVVNDPDGLFYASPKGMEELGVHMHLEHEVLETDTENKTLLAKNLQTNQETVYGFDKLVITTGSWPITPPIPGRELDNIMLCKNFNHAKHIIKQAQHAESITVVGAGYIGIELVEAFEEAGKKVTLIDGETRILNKYLDPEFTAPVQKSLEDRGVNMVLGETVREFKGEEGTVQKVLTTNGEYETDMVVMCIGFRPNTDLFRGEVDMLDNGAIIVDKYMQTSRKDVFAAGDCCTVPYNPTGGNAYIPLATNAVRMGTLVAHNLEKPVLAHPGTQGTSGLKIYEHQMASTGLTEMAAKQAGFDTGTAVVEDDYRPAFMPDNAVIKLKIVYDTKTHRLLGAQVISEADFTQSINTLSVAIQQQMTVEQLAMNDFFFQPHFNKPWNYLNMAGLEAMKNIKARAADKRKVPAAV</sequence>
<dbReference type="SUPFAM" id="SSF51905">
    <property type="entry name" value="FAD/NAD(P)-binding domain"/>
    <property type="match status" value="1"/>
</dbReference>
<dbReference type="Pfam" id="PF07992">
    <property type="entry name" value="Pyr_redox_2"/>
    <property type="match status" value="1"/>
</dbReference>
<dbReference type="PANTHER" id="PTHR43429:SF1">
    <property type="entry name" value="NAD(P)H SULFUR OXIDOREDUCTASE (COA-DEPENDENT)"/>
    <property type="match status" value="1"/>
</dbReference>
<comment type="caution">
    <text evidence="9">The sequence shown here is derived from an EMBL/GenBank/DDBJ whole genome shotgun (WGS) entry which is preliminary data.</text>
</comment>
<evidence type="ECO:0000259" key="7">
    <source>
        <dbReference type="Pfam" id="PF02852"/>
    </source>
</evidence>
<evidence type="ECO:0000256" key="6">
    <source>
        <dbReference type="ARBA" id="ARBA00023284"/>
    </source>
</evidence>
<dbReference type="Gene3D" id="3.50.50.60">
    <property type="entry name" value="FAD/NAD(P)-binding domain"/>
    <property type="match status" value="2"/>
</dbReference>
<evidence type="ECO:0000256" key="4">
    <source>
        <dbReference type="ARBA" id="ARBA00022827"/>
    </source>
</evidence>
<evidence type="ECO:0000256" key="5">
    <source>
        <dbReference type="ARBA" id="ARBA00023002"/>
    </source>
</evidence>
<name>A0A419V930_9BACL</name>
<dbReference type="PRINTS" id="PR00368">
    <property type="entry name" value="FADPNR"/>
</dbReference>
<dbReference type="EMBL" id="RAPK01000006">
    <property type="protein sequence ID" value="RKD76473.1"/>
    <property type="molecule type" value="Genomic_DNA"/>
</dbReference>
<evidence type="ECO:0000256" key="3">
    <source>
        <dbReference type="ARBA" id="ARBA00022630"/>
    </source>
</evidence>
<keyword evidence="6" id="KW-0676">Redox-active center</keyword>
<dbReference type="PRINTS" id="PR00411">
    <property type="entry name" value="PNDRDTASEI"/>
</dbReference>
<evidence type="ECO:0000256" key="1">
    <source>
        <dbReference type="ARBA" id="ARBA00001974"/>
    </source>
</evidence>
<keyword evidence="10" id="KW-1185">Reference proteome</keyword>
<evidence type="ECO:0000259" key="8">
    <source>
        <dbReference type="Pfam" id="PF07992"/>
    </source>
</evidence>
<dbReference type="Gene3D" id="3.30.390.30">
    <property type="match status" value="1"/>
</dbReference>
<gene>
    <name evidence="9" type="ORF">ATL39_0692</name>
</gene>
<reference evidence="9 10" key="1">
    <citation type="submission" date="2018-09" db="EMBL/GenBank/DDBJ databases">
        <title>Genomic Encyclopedia of Archaeal and Bacterial Type Strains, Phase II (KMG-II): from individual species to whole genera.</title>
        <authorList>
            <person name="Goeker M."/>
        </authorList>
    </citation>
    <scope>NUCLEOTIDE SEQUENCE [LARGE SCALE GENOMIC DNA]</scope>
    <source>
        <strain evidence="9 10">DSM 17008</strain>
    </source>
</reference>
<dbReference type="InterPro" id="IPR050260">
    <property type="entry name" value="FAD-bd_OxRdtase"/>
</dbReference>
<accession>A0A419V930</accession>
<comment type="similarity">
    <text evidence="2">Belongs to the class-III pyridine nucleotide-disulfide oxidoreductase family.</text>
</comment>
<organism evidence="9 10">
    <name type="scientific">Sinobaca qinghaiensis</name>
    <dbReference type="NCBI Taxonomy" id="342944"/>
    <lineage>
        <taxon>Bacteria</taxon>
        <taxon>Bacillati</taxon>
        <taxon>Bacillota</taxon>
        <taxon>Bacilli</taxon>
        <taxon>Bacillales</taxon>
        <taxon>Sporolactobacillaceae</taxon>
        <taxon>Sinobaca</taxon>
    </lineage>
</organism>
<dbReference type="Proteomes" id="UP000285120">
    <property type="component" value="Unassembled WGS sequence"/>
</dbReference>
<dbReference type="InterPro" id="IPR023753">
    <property type="entry name" value="FAD/NAD-binding_dom"/>
</dbReference>
<dbReference type="AlphaFoldDB" id="A0A419V930"/>
<evidence type="ECO:0000313" key="10">
    <source>
        <dbReference type="Proteomes" id="UP000285120"/>
    </source>
</evidence>
<feature type="domain" description="Pyridine nucleotide-disulphide oxidoreductase dimerisation" evidence="7">
    <location>
        <begin position="331"/>
        <end position="428"/>
    </location>
</feature>
<dbReference type="SUPFAM" id="SSF55424">
    <property type="entry name" value="FAD/NAD-linked reductases, dimerisation (C-terminal) domain"/>
    <property type="match status" value="1"/>
</dbReference>
<proteinExistence type="inferred from homology"/>
<dbReference type="InterPro" id="IPR016156">
    <property type="entry name" value="FAD/NAD-linked_Rdtase_dimer_sf"/>
</dbReference>
<dbReference type="GO" id="GO:0016491">
    <property type="term" value="F:oxidoreductase activity"/>
    <property type="evidence" value="ECO:0007669"/>
    <property type="project" value="UniProtKB-KW"/>
</dbReference>
<feature type="domain" description="FAD/NAD(P)-binding" evidence="8">
    <location>
        <begin position="1"/>
        <end position="305"/>
    </location>
</feature>
<protein>
    <submittedName>
        <fullName evidence="9">NADPH-dependent 2,4-dienoyl-CoA reductase/sulfur reductase-like enzyme</fullName>
    </submittedName>
</protein>
<evidence type="ECO:0000256" key="2">
    <source>
        <dbReference type="ARBA" id="ARBA00009130"/>
    </source>
</evidence>
<keyword evidence="5" id="KW-0560">Oxidoreductase</keyword>
<dbReference type="InterPro" id="IPR036188">
    <property type="entry name" value="FAD/NAD-bd_sf"/>
</dbReference>